<comment type="caution">
    <text evidence="2">The sequence shown here is derived from an EMBL/GenBank/DDBJ whole genome shotgun (WGS) entry which is preliminary data.</text>
</comment>
<keyword evidence="3" id="KW-1185">Reference proteome</keyword>
<dbReference type="PANTHER" id="PTHR42966:SF1">
    <property type="entry name" value="SIALIC ACID SYNTHASE"/>
    <property type="match status" value="1"/>
</dbReference>
<dbReference type="Proteomes" id="UP000615687">
    <property type="component" value="Unassembled WGS sequence"/>
</dbReference>
<feature type="domain" description="PseI/NeuA/B-like" evidence="1">
    <location>
        <begin position="28"/>
        <end position="280"/>
    </location>
</feature>
<dbReference type="EMBL" id="JACYXJ010000001">
    <property type="protein sequence ID" value="MBD8875183.1"/>
    <property type="molecule type" value="Genomic_DNA"/>
</dbReference>
<dbReference type="InterPro" id="IPR013132">
    <property type="entry name" value="PseI/NeuA/B-like_N"/>
</dbReference>
<organism evidence="2 3">
    <name type="scientific">Roseibium polysiphoniae</name>
    <dbReference type="NCBI Taxonomy" id="2571221"/>
    <lineage>
        <taxon>Bacteria</taxon>
        <taxon>Pseudomonadati</taxon>
        <taxon>Pseudomonadota</taxon>
        <taxon>Alphaproteobacteria</taxon>
        <taxon>Hyphomicrobiales</taxon>
        <taxon>Stappiaceae</taxon>
        <taxon>Roseibium</taxon>
    </lineage>
</organism>
<dbReference type="SUPFAM" id="SSF51569">
    <property type="entry name" value="Aldolase"/>
    <property type="match status" value="1"/>
</dbReference>
<accession>A0ABR9C6G8</accession>
<proteinExistence type="predicted"/>
<reference evidence="2 3" key="1">
    <citation type="submission" date="2020-09" db="EMBL/GenBank/DDBJ databases">
        <title>The genome sequence of type strain Labrenzia polysiphoniae KACC 19711.</title>
        <authorList>
            <person name="Liu Y."/>
        </authorList>
    </citation>
    <scope>NUCLEOTIDE SEQUENCE [LARGE SCALE GENOMIC DNA]</scope>
    <source>
        <strain evidence="2 3">KACC 19711</strain>
    </source>
</reference>
<dbReference type="Gene3D" id="3.20.20.70">
    <property type="entry name" value="Aldolase class I"/>
    <property type="match status" value="1"/>
</dbReference>
<dbReference type="Pfam" id="PF03102">
    <property type="entry name" value="NeuB"/>
    <property type="match status" value="1"/>
</dbReference>
<evidence type="ECO:0000313" key="2">
    <source>
        <dbReference type="EMBL" id="MBD8875183.1"/>
    </source>
</evidence>
<dbReference type="RefSeq" id="WP_192107044.1">
    <property type="nucleotide sequence ID" value="NZ_JACYXJ010000001.1"/>
</dbReference>
<gene>
    <name evidence="2" type="ORF">IG617_02675</name>
</gene>
<dbReference type="InterPro" id="IPR051690">
    <property type="entry name" value="PseI-like"/>
</dbReference>
<evidence type="ECO:0000313" key="3">
    <source>
        <dbReference type="Proteomes" id="UP000615687"/>
    </source>
</evidence>
<evidence type="ECO:0000259" key="1">
    <source>
        <dbReference type="Pfam" id="PF03102"/>
    </source>
</evidence>
<dbReference type="InterPro" id="IPR013785">
    <property type="entry name" value="Aldolase_TIM"/>
</dbReference>
<sequence>MKSDCGISVIAEVGCNHKGDMEIACRMIEIAARECGADVVKFQKRDNKTLLSESVYNSPHPVPKNSYGRTYGEHREFLEFSAGQHRELQEECRRHGIEYSTSVWDLVSASEIVALKPAMIKVPSATNQNFDVQEFVCREFDGEIHVSTGMTTRVELDALISFYEGLGRAKDLVVYACTSGYPVPPEDVCLLEINHLQERYGDRVGAIGFSGHHLGIAIDVAATALGAAGAERYGQGRFSYIERHFTLDRAWKGTDHSASLEPQELRQLCSDIKTVASALTYKPMDILDIEVPQRHKLKWREGTQAFQSKKLLNKVS</sequence>
<protein>
    <submittedName>
        <fullName evidence="2">N-acetylneuraminate synthase family protein</fullName>
    </submittedName>
</protein>
<name>A0ABR9C6G8_9HYPH</name>
<dbReference type="PANTHER" id="PTHR42966">
    <property type="entry name" value="N-ACETYLNEURAMINATE SYNTHASE"/>
    <property type="match status" value="1"/>
</dbReference>